<sequence length="785" mass="88443">MTTKCRLSHKKTIESLQDRVAYLESLLRKHGIEIPPDASSKSTSKVRSPDMSGNTIDNERNERDCDDISNRFASVPGLDLSAYNVDLTDAMQFSDSVEALFTEHGNLDIQPITSVSTGVFQSPSIAPLPSMPSGRNKASSHQHFVDAKASWNSMSNIQNHAENQGLQIKTPVSSSTSFRAPGFTDSSWEENDDEEIMDQLADRIGAFQIAEDGQLRYFGATSNLHILHTGLSSLSRVFSRSVRTEGEEVLSRAGLERKISEDLERHLEDLYFRWEDPSIHVVDEEMYFLAKQEYCSGRDGNPFYSETLKNAICAIGASFTTREDLGPASDAAMFFSSRAKLLLEIEMDSPSVATVQALVIMSATEAAFTRDARGWLYSGMAVRLSIDLGLHLDLGKDGQNNFLTSRELEVRRTAFWGVFVHDNMWSLYVGRPCGISIADVNIARPNADSDKSRYKMWPKILEVYASQARSGQEDPKLYDPIETCASANIELCLMMRQLTQTLYSDQKLPDEKLRYFAAGMRVNFDKWYHQLPSELMVNTADEDNFYLPHVLQLHMQFHVLSVLLHRPFFSRSLNQQDSPSQQDPTNPRECCITATKSIIKLLRMYRKLHTLRRVNVHMVHLVFTASLMCIYSAYSHRGSTSATSLQDLQFCCQALGEIGQAHQNATRALEVVICIKREWFSKTQNFSRSKRPTSATEEGFSGDERRKRRLTQSQGDTEHRVSGGIDFQYETAVFTLGDETSERADRWSFENVGEGPQLSPERFLDEGFELGSDYALIDAANGSFP</sequence>
<evidence type="ECO:0000313" key="10">
    <source>
        <dbReference type="Proteomes" id="UP000256645"/>
    </source>
</evidence>
<dbReference type="InterPro" id="IPR051615">
    <property type="entry name" value="Transcr_Regulatory_Elem"/>
</dbReference>
<evidence type="ECO:0000256" key="4">
    <source>
        <dbReference type="ARBA" id="ARBA00023125"/>
    </source>
</evidence>
<gene>
    <name evidence="9" type="ORF">BP6252_05000</name>
</gene>
<dbReference type="Pfam" id="PF04082">
    <property type="entry name" value="Fungal_trans"/>
    <property type="match status" value="1"/>
</dbReference>
<keyword evidence="2" id="KW-0862">Zinc</keyword>
<feature type="region of interest" description="Disordered" evidence="7">
    <location>
        <begin position="171"/>
        <end position="191"/>
    </location>
</feature>
<evidence type="ECO:0000256" key="2">
    <source>
        <dbReference type="ARBA" id="ARBA00022833"/>
    </source>
</evidence>
<evidence type="ECO:0000256" key="5">
    <source>
        <dbReference type="ARBA" id="ARBA00023163"/>
    </source>
</evidence>
<evidence type="ECO:0000313" key="9">
    <source>
        <dbReference type="EMBL" id="RDW76947.1"/>
    </source>
</evidence>
<dbReference type="STRING" id="1849047.A0A3D8RS92"/>
<dbReference type="GO" id="GO:0008270">
    <property type="term" value="F:zinc ion binding"/>
    <property type="evidence" value="ECO:0007669"/>
    <property type="project" value="InterPro"/>
</dbReference>
<evidence type="ECO:0000256" key="3">
    <source>
        <dbReference type="ARBA" id="ARBA00023015"/>
    </source>
</evidence>
<accession>A0A3D8RS92</accession>
<name>A0A3D8RS92_9HELO</name>
<dbReference type="AlphaFoldDB" id="A0A3D8RS92"/>
<keyword evidence="1" id="KW-0479">Metal-binding</keyword>
<keyword evidence="3" id="KW-0805">Transcription regulation</keyword>
<proteinExistence type="predicted"/>
<dbReference type="GO" id="GO:0006351">
    <property type="term" value="P:DNA-templated transcription"/>
    <property type="evidence" value="ECO:0007669"/>
    <property type="project" value="InterPro"/>
</dbReference>
<dbReference type="PANTHER" id="PTHR31313">
    <property type="entry name" value="TY1 ENHANCER ACTIVATOR"/>
    <property type="match status" value="1"/>
</dbReference>
<feature type="region of interest" description="Disordered" evidence="7">
    <location>
        <begin position="33"/>
        <end position="62"/>
    </location>
</feature>
<keyword evidence="4" id="KW-0238">DNA-binding</keyword>
<dbReference type="EMBL" id="PDLM01000005">
    <property type="protein sequence ID" value="RDW76947.1"/>
    <property type="molecule type" value="Genomic_DNA"/>
</dbReference>
<dbReference type="OrthoDB" id="2154091at2759"/>
<dbReference type="PANTHER" id="PTHR31313:SF77">
    <property type="entry name" value="ZN(II)2CYS6 TRANSCRIPTION FACTOR (EUROFUNG)"/>
    <property type="match status" value="1"/>
</dbReference>
<evidence type="ECO:0000256" key="7">
    <source>
        <dbReference type="SAM" id="MobiDB-lite"/>
    </source>
</evidence>
<dbReference type="InterPro" id="IPR007219">
    <property type="entry name" value="XnlR_reg_dom"/>
</dbReference>
<keyword evidence="6" id="KW-0539">Nucleus</keyword>
<reference evidence="9 10" key="1">
    <citation type="journal article" date="2018" name="IMA Fungus">
        <title>IMA Genome-F 9: Draft genome sequence of Annulohypoxylon stygium, Aspergillus mulundensis, Berkeleyomyces basicola (syn. Thielaviopsis basicola), Ceratocystis smalleyi, two Cercospora beticola strains, Coleophoma cylindrospora, Fusarium fracticaudum, Phialophora cf. hyalina, and Morchella septimelata.</title>
        <authorList>
            <person name="Wingfield B.D."/>
            <person name="Bills G.F."/>
            <person name="Dong Y."/>
            <person name="Huang W."/>
            <person name="Nel W.J."/>
            <person name="Swalarsk-Parry B.S."/>
            <person name="Vaghefi N."/>
            <person name="Wilken P.M."/>
            <person name="An Z."/>
            <person name="de Beer Z.W."/>
            <person name="De Vos L."/>
            <person name="Chen L."/>
            <person name="Duong T.A."/>
            <person name="Gao Y."/>
            <person name="Hammerbacher A."/>
            <person name="Kikkert J.R."/>
            <person name="Li Y."/>
            <person name="Li H."/>
            <person name="Li K."/>
            <person name="Li Q."/>
            <person name="Liu X."/>
            <person name="Ma X."/>
            <person name="Naidoo K."/>
            <person name="Pethybridge S.J."/>
            <person name="Sun J."/>
            <person name="Steenkamp E.T."/>
            <person name="van der Nest M.A."/>
            <person name="van Wyk S."/>
            <person name="Wingfield M.J."/>
            <person name="Xiong C."/>
            <person name="Yue Q."/>
            <person name="Zhang X."/>
        </authorList>
    </citation>
    <scope>NUCLEOTIDE SEQUENCE [LARGE SCALE GENOMIC DNA]</scope>
    <source>
        <strain evidence="9 10">BP6252</strain>
    </source>
</reference>
<dbReference type="CDD" id="cd12148">
    <property type="entry name" value="fungal_TF_MHR"/>
    <property type="match status" value="1"/>
</dbReference>
<feature type="region of interest" description="Disordered" evidence="7">
    <location>
        <begin position="686"/>
        <end position="722"/>
    </location>
</feature>
<evidence type="ECO:0000259" key="8">
    <source>
        <dbReference type="SMART" id="SM00906"/>
    </source>
</evidence>
<feature type="compositionally biased region" description="Polar residues" evidence="7">
    <location>
        <begin position="686"/>
        <end position="696"/>
    </location>
</feature>
<feature type="compositionally biased region" description="Polar residues" evidence="7">
    <location>
        <begin position="39"/>
        <end position="56"/>
    </location>
</feature>
<dbReference type="Proteomes" id="UP000256645">
    <property type="component" value="Unassembled WGS sequence"/>
</dbReference>
<keyword evidence="10" id="KW-1185">Reference proteome</keyword>
<evidence type="ECO:0000256" key="6">
    <source>
        <dbReference type="ARBA" id="ARBA00023242"/>
    </source>
</evidence>
<dbReference type="GO" id="GO:0003677">
    <property type="term" value="F:DNA binding"/>
    <property type="evidence" value="ECO:0007669"/>
    <property type="project" value="UniProtKB-KW"/>
</dbReference>
<feature type="domain" description="Xylanolytic transcriptional activator regulatory" evidence="8">
    <location>
        <begin position="374"/>
        <end position="451"/>
    </location>
</feature>
<organism evidence="9 10">
    <name type="scientific">Coleophoma cylindrospora</name>
    <dbReference type="NCBI Taxonomy" id="1849047"/>
    <lineage>
        <taxon>Eukaryota</taxon>
        <taxon>Fungi</taxon>
        <taxon>Dikarya</taxon>
        <taxon>Ascomycota</taxon>
        <taxon>Pezizomycotina</taxon>
        <taxon>Leotiomycetes</taxon>
        <taxon>Helotiales</taxon>
        <taxon>Dermateaceae</taxon>
        <taxon>Coleophoma</taxon>
    </lineage>
</organism>
<protein>
    <recommendedName>
        <fullName evidence="8">Xylanolytic transcriptional activator regulatory domain-containing protein</fullName>
    </recommendedName>
</protein>
<evidence type="ECO:0000256" key="1">
    <source>
        <dbReference type="ARBA" id="ARBA00022723"/>
    </source>
</evidence>
<dbReference type="SMART" id="SM00906">
    <property type="entry name" value="Fungal_trans"/>
    <property type="match status" value="1"/>
</dbReference>
<comment type="caution">
    <text evidence="9">The sequence shown here is derived from an EMBL/GenBank/DDBJ whole genome shotgun (WGS) entry which is preliminary data.</text>
</comment>
<keyword evidence="5" id="KW-0804">Transcription</keyword>